<proteinExistence type="predicted"/>
<evidence type="ECO:0000313" key="2">
    <source>
        <dbReference type="Proteomes" id="UP001732700"/>
    </source>
</evidence>
<reference evidence="1" key="2">
    <citation type="submission" date="2025-09" db="UniProtKB">
        <authorList>
            <consortium name="EnsemblPlants"/>
        </authorList>
    </citation>
    <scope>IDENTIFICATION</scope>
</reference>
<name>A0ACD6AEM9_AVESA</name>
<organism evidence="1 2">
    <name type="scientific">Avena sativa</name>
    <name type="common">Oat</name>
    <dbReference type="NCBI Taxonomy" id="4498"/>
    <lineage>
        <taxon>Eukaryota</taxon>
        <taxon>Viridiplantae</taxon>
        <taxon>Streptophyta</taxon>
        <taxon>Embryophyta</taxon>
        <taxon>Tracheophyta</taxon>
        <taxon>Spermatophyta</taxon>
        <taxon>Magnoliopsida</taxon>
        <taxon>Liliopsida</taxon>
        <taxon>Poales</taxon>
        <taxon>Poaceae</taxon>
        <taxon>BOP clade</taxon>
        <taxon>Pooideae</taxon>
        <taxon>Poodae</taxon>
        <taxon>Poeae</taxon>
        <taxon>Poeae Chloroplast Group 1 (Aveneae type)</taxon>
        <taxon>Aveninae</taxon>
        <taxon>Avena</taxon>
    </lineage>
</organism>
<keyword evidence="2" id="KW-1185">Reference proteome</keyword>
<dbReference type="EnsemblPlants" id="AVESA.00010b.r2.7DG1364020.2">
    <property type="protein sequence ID" value="AVESA.00010b.r2.7DG1364020.2.CDS.1"/>
    <property type="gene ID" value="AVESA.00010b.r2.7DG1364020"/>
</dbReference>
<dbReference type="Proteomes" id="UP001732700">
    <property type="component" value="Chromosome 7D"/>
</dbReference>
<reference evidence="1" key="1">
    <citation type="submission" date="2021-05" db="EMBL/GenBank/DDBJ databases">
        <authorList>
            <person name="Scholz U."/>
            <person name="Mascher M."/>
            <person name="Fiebig A."/>
        </authorList>
    </citation>
    <scope>NUCLEOTIDE SEQUENCE [LARGE SCALE GENOMIC DNA]</scope>
</reference>
<accession>A0ACD6AEM9</accession>
<protein>
    <submittedName>
        <fullName evidence="1">Uncharacterized protein</fullName>
    </submittedName>
</protein>
<evidence type="ECO:0000313" key="1">
    <source>
        <dbReference type="EnsemblPlants" id="AVESA.00010b.r2.7DG1364020.2.CDS.1"/>
    </source>
</evidence>
<sequence length="369" mass="40823">MSGPTMGVSHQPPDIPPAGADRDRPASCLLGLTAFIDSRTNSTTACCDTDDTPMVSKIQITFVVADPPQVSYFRAYCIGSNFTEKPTIIHTEGNLALLYIGVAKRNYYGLDRYAFYVYHANGGSNGEPSLTILPQPSGRRIIERCQIGLLPGGIQDTSGGHVLRPHGYSHSHDYHVAALFSSSGPLHFELYLYSSKTQTWTVKKPVLNLNEQEAEEFSHTTSGVITVGGEYGTMGFVDHSRGILFCNVLQGDCPDLYYVPLPTPLPHSRLDSRRACDIAVDAKGDRIRFVELCPYENTHGWQAVTWIRSAANYQEGWKQDCDIIPSRLLSGDLPEQLPGELRWGDWRTSPANHRGPQEDVHRVPHPELA</sequence>